<name>A0A7J7KNU2_BUGNE</name>
<keyword evidence="2" id="KW-0378">Hydrolase</keyword>
<evidence type="ECO:0000256" key="3">
    <source>
        <dbReference type="SAM" id="MobiDB-lite"/>
    </source>
</evidence>
<dbReference type="GO" id="GO:0071567">
    <property type="term" value="F:deUFMylase activity"/>
    <property type="evidence" value="ECO:0007669"/>
    <property type="project" value="UniProtKB-ARBA"/>
</dbReference>
<dbReference type="Proteomes" id="UP000593567">
    <property type="component" value="Unassembled WGS sequence"/>
</dbReference>
<dbReference type="Gene3D" id="3.90.70.130">
    <property type="match status" value="1"/>
</dbReference>
<feature type="domain" description="UFSP1/2/DUB catalytic" evidence="4">
    <location>
        <begin position="145"/>
        <end position="291"/>
    </location>
</feature>
<dbReference type="AlphaFoldDB" id="A0A7J7KNU2"/>
<comment type="caution">
    <text evidence="5">The sequence shown here is derived from an EMBL/GenBank/DDBJ whole genome shotgun (WGS) entry which is preliminary data.</text>
</comment>
<keyword evidence="6" id="KW-1185">Reference proteome</keyword>
<gene>
    <name evidence="5" type="ORF">EB796_001838</name>
</gene>
<dbReference type="PANTHER" id="PTHR48153">
    <property type="entry name" value="UFM1-SPECIFIC PROTEASE 2"/>
    <property type="match status" value="1"/>
</dbReference>
<evidence type="ECO:0000256" key="1">
    <source>
        <dbReference type="ARBA" id="ARBA00008552"/>
    </source>
</evidence>
<accession>A0A7J7KNU2</accession>
<evidence type="ECO:0000313" key="6">
    <source>
        <dbReference type="Proteomes" id="UP000593567"/>
    </source>
</evidence>
<evidence type="ECO:0000313" key="5">
    <source>
        <dbReference type="EMBL" id="KAF6039841.1"/>
    </source>
</evidence>
<dbReference type="Pfam" id="PF07910">
    <property type="entry name" value="Peptidase_C78"/>
    <property type="match status" value="1"/>
</dbReference>
<organism evidence="5 6">
    <name type="scientific">Bugula neritina</name>
    <name type="common">Brown bryozoan</name>
    <name type="synonym">Sertularia neritina</name>
    <dbReference type="NCBI Taxonomy" id="10212"/>
    <lineage>
        <taxon>Eukaryota</taxon>
        <taxon>Metazoa</taxon>
        <taxon>Spiralia</taxon>
        <taxon>Lophotrochozoa</taxon>
        <taxon>Bryozoa</taxon>
        <taxon>Gymnolaemata</taxon>
        <taxon>Cheilostomatida</taxon>
        <taxon>Flustrina</taxon>
        <taxon>Buguloidea</taxon>
        <taxon>Bugulidae</taxon>
        <taxon>Bugula</taxon>
    </lineage>
</organism>
<dbReference type="PANTHER" id="PTHR48153:SF3">
    <property type="entry name" value="INACTIVE UFM1-SPECIFIC PROTEASE 1"/>
    <property type="match status" value="1"/>
</dbReference>
<comment type="similarity">
    <text evidence="1">Belongs to the peptidase C78 family.</text>
</comment>
<evidence type="ECO:0000256" key="2">
    <source>
        <dbReference type="ARBA" id="ARBA00022801"/>
    </source>
</evidence>
<dbReference type="OrthoDB" id="417506at2759"/>
<dbReference type="InterPro" id="IPR012462">
    <property type="entry name" value="UFSP1/2_DUB_cat"/>
</dbReference>
<dbReference type="EMBL" id="VXIV02000206">
    <property type="protein sequence ID" value="KAF6039841.1"/>
    <property type="molecule type" value="Genomic_DNA"/>
</dbReference>
<evidence type="ECO:0000259" key="4">
    <source>
        <dbReference type="Pfam" id="PF07910"/>
    </source>
</evidence>
<sequence length="309" mass="34104">MGAGTATFLRCLKSSLSLRNLFGGGPQTIGRRPQPAKPDPRLQINNPKCGETYRKEVSSPQFNIATVPKQNSECQAAALEVTVSPPTSKSQLLTERLSSLHSESLLVSSIHLEPKTENPCYLMDNEKFEDVHEGLDPPPNCDEIIVSSGYEYYHYNCDGVDDRGWGCGYRTLQTVCSWISSKAVSQPVPSLHQIQEILVAIGDKEKGFIGSKEWIGSVEVGLVIDKLYDIPCKILHVSNGYQFNSHIQEIRNHFLSNQSVLMMGGESDTSSKGIVGLATSCLTSDSYLLVLVREFSPLPFISFHSLFVF</sequence>
<proteinExistence type="inferred from homology"/>
<feature type="region of interest" description="Disordered" evidence="3">
    <location>
        <begin position="23"/>
        <end position="45"/>
    </location>
</feature>
<reference evidence="5" key="1">
    <citation type="submission" date="2020-06" db="EMBL/GenBank/DDBJ databases">
        <title>Draft genome of Bugula neritina, a colonial animal packing powerful symbionts and potential medicines.</title>
        <authorList>
            <person name="Rayko M."/>
        </authorList>
    </citation>
    <scope>NUCLEOTIDE SEQUENCE [LARGE SCALE GENOMIC DNA]</scope>
    <source>
        <strain evidence="5">Kwan_BN1</strain>
    </source>
</reference>
<protein>
    <submittedName>
        <fullName evidence="5">UFSP1</fullName>
    </submittedName>
</protein>